<keyword evidence="2" id="KW-1185">Reference proteome</keyword>
<sequence length="225" mass="24484">MVATDVKAETIKLMDKRASIEAEMDFIIQRLTLPGGPGLQGNLLDSEGFPRADIDIPVVRAERLRLSELRNDHKQITKRIDENLQALHSHRLSPVPTLANASVDATETTPGIFTGNAAVSAPPPTSRADDMDVDFLSRRPFALVDEITEGSPAATDGLQLGDQIVMFGNVESGDNLLQKLSSEAQSNVGNPIRLTVMRQGVVMNLSVTPRTWHGRGLLGCHFRII</sequence>
<evidence type="ECO:0000313" key="1">
    <source>
        <dbReference type="EMBL" id="KAI4376231.1"/>
    </source>
</evidence>
<organism evidence="1 2">
    <name type="scientific">Melastoma candidum</name>
    <dbReference type="NCBI Taxonomy" id="119954"/>
    <lineage>
        <taxon>Eukaryota</taxon>
        <taxon>Viridiplantae</taxon>
        <taxon>Streptophyta</taxon>
        <taxon>Embryophyta</taxon>
        <taxon>Tracheophyta</taxon>
        <taxon>Spermatophyta</taxon>
        <taxon>Magnoliopsida</taxon>
        <taxon>eudicotyledons</taxon>
        <taxon>Gunneridae</taxon>
        <taxon>Pentapetalae</taxon>
        <taxon>rosids</taxon>
        <taxon>malvids</taxon>
        <taxon>Myrtales</taxon>
        <taxon>Melastomataceae</taxon>
        <taxon>Melastomatoideae</taxon>
        <taxon>Melastomateae</taxon>
        <taxon>Melastoma</taxon>
    </lineage>
</organism>
<dbReference type="EMBL" id="CM042883">
    <property type="protein sequence ID" value="KAI4376231.1"/>
    <property type="molecule type" value="Genomic_DNA"/>
</dbReference>
<dbReference type="Proteomes" id="UP001057402">
    <property type="component" value="Chromosome 4"/>
</dbReference>
<evidence type="ECO:0000313" key="2">
    <source>
        <dbReference type="Proteomes" id="UP001057402"/>
    </source>
</evidence>
<proteinExistence type="predicted"/>
<gene>
    <name evidence="1" type="ORF">MLD38_014016</name>
</gene>
<comment type="caution">
    <text evidence="1">The sequence shown here is derived from an EMBL/GenBank/DDBJ whole genome shotgun (WGS) entry which is preliminary data.</text>
</comment>
<accession>A0ACB9RAT1</accession>
<name>A0ACB9RAT1_9MYRT</name>
<protein>
    <submittedName>
        <fullName evidence="1">Uncharacterized protein</fullName>
    </submittedName>
</protein>
<reference evidence="2" key="1">
    <citation type="journal article" date="2023" name="Front. Plant Sci.">
        <title>Chromosomal-level genome assembly of Melastoma candidum provides insights into trichome evolution.</title>
        <authorList>
            <person name="Zhong Y."/>
            <person name="Wu W."/>
            <person name="Sun C."/>
            <person name="Zou P."/>
            <person name="Liu Y."/>
            <person name="Dai S."/>
            <person name="Zhou R."/>
        </authorList>
    </citation>
    <scope>NUCLEOTIDE SEQUENCE [LARGE SCALE GENOMIC DNA]</scope>
</reference>